<evidence type="ECO:0000313" key="11">
    <source>
        <dbReference type="Proteomes" id="UP000193067"/>
    </source>
</evidence>
<dbReference type="OrthoDB" id="128308at2759"/>
<evidence type="ECO:0000256" key="7">
    <source>
        <dbReference type="ARBA" id="ARBA00023242"/>
    </source>
</evidence>
<keyword evidence="11" id="KW-1185">Reference proteome</keyword>
<keyword evidence="7" id="KW-0539">Nucleus</keyword>
<dbReference type="GO" id="GO:0005634">
    <property type="term" value="C:nucleus"/>
    <property type="evidence" value="ECO:0007669"/>
    <property type="project" value="UniProtKB-SubCell"/>
</dbReference>
<accession>A0A1Y2IGZ7</accession>
<proteinExistence type="inferred from homology"/>
<keyword evidence="6" id="KW-0963">Cytoplasm</keyword>
<dbReference type="AlphaFoldDB" id="A0A1Y2IGZ7"/>
<organism evidence="10 11">
    <name type="scientific">Trametes coccinea (strain BRFM310)</name>
    <name type="common">Pycnoporus coccineus</name>
    <dbReference type="NCBI Taxonomy" id="1353009"/>
    <lineage>
        <taxon>Eukaryota</taxon>
        <taxon>Fungi</taxon>
        <taxon>Dikarya</taxon>
        <taxon>Basidiomycota</taxon>
        <taxon>Agaricomycotina</taxon>
        <taxon>Agaricomycetes</taxon>
        <taxon>Polyporales</taxon>
        <taxon>Polyporaceae</taxon>
        <taxon>Trametes</taxon>
    </lineage>
</organism>
<evidence type="ECO:0000313" key="10">
    <source>
        <dbReference type="EMBL" id="OSD00419.1"/>
    </source>
</evidence>
<feature type="compositionally biased region" description="Acidic residues" evidence="8">
    <location>
        <begin position="125"/>
        <end position="136"/>
    </location>
</feature>
<evidence type="ECO:0000256" key="6">
    <source>
        <dbReference type="ARBA" id="ARBA00022490"/>
    </source>
</evidence>
<sequence>MEILGEFGEGHDIDIDTSLTKGYSEQDLPVEEHHNYDWVDDDDNDEAFMPDSTSDSSRSSEEHGRPSTAHPTIRALFKANPVRLTSTERFGAVSKGAQGPLIIKLPALRSVKQKGNAYNSHSDPESDDESELEDDDSVKRQRKSNPNQEMRTSRALSSPWPSPLRALPRSSHRTADSLRVQSQLQRAREPSSDIMKELEDDAADEAKYWDADTLVCPQMDCRDRIPAQPEAALAALLDRRKRVLTHTDDGNLMDLNTQICDLVDYEAHQLPKAQGNGWLLKFDACRLSKRVMLFKPHLQAVLRTPEDAFMWRALDSSTGGSKIKYLAGLYARRPNDRALMATFQKIRVGYFGEEGEAVISSTLDVMFPTSSLRGVEQLQSINPESFKRLVLVPECALYLIAQDRKLNALADAFQC</sequence>
<comment type="subcellular location">
    <subcellularLocation>
        <location evidence="3">Cytoplasm</location>
    </subcellularLocation>
    <subcellularLocation>
        <location evidence="2">Nucleus</location>
    </subcellularLocation>
</comment>
<dbReference type="InterPro" id="IPR039024">
    <property type="entry name" value="RTC4"/>
</dbReference>
<feature type="compositionally biased region" description="Polar residues" evidence="8">
    <location>
        <begin position="144"/>
        <end position="156"/>
    </location>
</feature>
<evidence type="ECO:0000256" key="2">
    <source>
        <dbReference type="ARBA" id="ARBA00004123"/>
    </source>
</evidence>
<comment type="function">
    <text evidence="1">May be involved in a process influencing telomere capping.</text>
</comment>
<feature type="region of interest" description="Disordered" evidence="8">
    <location>
        <begin position="114"/>
        <end position="192"/>
    </location>
</feature>
<dbReference type="PANTHER" id="PTHR41391">
    <property type="entry name" value="RESTRICTION OF TELOMERE CAPPING PROTEIN 4"/>
    <property type="match status" value="1"/>
</dbReference>
<dbReference type="PANTHER" id="PTHR41391:SF1">
    <property type="entry name" value="RESTRICTION OF TELOMERE CAPPING PROTEIN 4"/>
    <property type="match status" value="1"/>
</dbReference>
<dbReference type="Pfam" id="PF14474">
    <property type="entry name" value="RTC4"/>
    <property type="match status" value="1"/>
</dbReference>
<dbReference type="Proteomes" id="UP000193067">
    <property type="component" value="Unassembled WGS sequence"/>
</dbReference>
<dbReference type="GO" id="GO:0005737">
    <property type="term" value="C:cytoplasm"/>
    <property type="evidence" value="ECO:0007669"/>
    <property type="project" value="UniProtKB-SubCell"/>
</dbReference>
<feature type="region of interest" description="Disordered" evidence="8">
    <location>
        <begin position="1"/>
        <end position="75"/>
    </location>
</feature>
<evidence type="ECO:0000256" key="3">
    <source>
        <dbReference type="ARBA" id="ARBA00004496"/>
    </source>
</evidence>
<gene>
    <name evidence="10" type="ORF">PYCCODRAFT_1469317</name>
</gene>
<evidence type="ECO:0000259" key="9">
    <source>
        <dbReference type="Pfam" id="PF14474"/>
    </source>
</evidence>
<evidence type="ECO:0000256" key="1">
    <source>
        <dbReference type="ARBA" id="ARBA00002738"/>
    </source>
</evidence>
<comment type="similarity">
    <text evidence="4">Belongs to the RTC4 family.</text>
</comment>
<evidence type="ECO:0000256" key="8">
    <source>
        <dbReference type="SAM" id="MobiDB-lite"/>
    </source>
</evidence>
<feature type="compositionally biased region" description="Acidic residues" evidence="8">
    <location>
        <begin position="38"/>
        <end position="48"/>
    </location>
</feature>
<reference evidence="10 11" key="1">
    <citation type="journal article" date="2015" name="Biotechnol. Biofuels">
        <title>Enhanced degradation of softwood versus hardwood by the white-rot fungus Pycnoporus coccineus.</title>
        <authorList>
            <person name="Couturier M."/>
            <person name="Navarro D."/>
            <person name="Chevret D."/>
            <person name="Henrissat B."/>
            <person name="Piumi F."/>
            <person name="Ruiz-Duenas F.J."/>
            <person name="Martinez A.T."/>
            <person name="Grigoriev I.V."/>
            <person name="Riley R."/>
            <person name="Lipzen A."/>
            <person name="Berrin J.G."/>
            <person name="Master E.R."/>
            <person name="Rosso M.N."/>
        </authorList>
    </citation>
    <scope>NUCLEOTIDE SEQUENCE [LARGE SCALE GENOMIC DNA]</scope>
    <source>
        <strain evidence="10 11">BRFM310</strain>
    </source>
</reference>
<evidence type="ECO:0000256" key="4">
    <source>
        <dbReference type="ARBA" id="ARBA00009461"/>
    </source>
</evidence>
<name>A0A1Y2IGZ7_TRAC3</name>
<dbReference type="EMBL" id="KZ084118">
    <property type="protein sequence ID" value="OSD00419.1"/>
    <property type="molecule type" value="Genomic_DNA"/>
</dbReference>
<feature type="domain" description="Restriction of telomere capping protein 4 C-terminal" evidence="9">
    <location>
        <begin position="341"/>
        <end position="408"/>
    </location>
</feature>
<dbReference type="InterPro" id="IPR028094">
    <property type="entry name" value="RTC4_C"/>
</dbReference>
<evidence type="ECO:0000256" key="5">
    <source>
        <dbReference type="ARBA" id="ARBA00015162"/>
    </source>
</evidence>
<protein>
    <recommendedName>
        <fullName evidence="5">Restriction of telomere capping protein 4</fullName>
    </recommendedName>
</protein>